<evidence type="ECO:0000313" key="2">
    <source>
        <dbReference type="Proteomes" id="UP000220922"/>
    </source>
</evidence>
<dbReference type="Pfam" id="PF12710">
    <property type="entry name" value="HAD"/>
    <property type="match status" value="1"/>
</dbReference>
<dbReference type="Gene3D" id="3.40.50.1000">
    <property type="entry name" value="HAD superfamily/HAD-like"/>
    <property type="match status" value="1"/>
</dbReference>
<evidence type="ECO:0000313" key="1">
    <source>
        <dbReference type="EMBL" id="PDV98206.1"/>
    </source>
</evidence>
<dbReference type="InterPro" id="IPR023214">
    <property type="entry name" value="HAD_sf"/>
</dbReference>
<dbReference type="AlphaFoldDB" id="A0A2H3L7D8"/>
<accession>A0A2H3L7D8</accession>
<gene>
    <name evidence="1" type="ORF">A9Q02_16320</name>
</gene>
<dbReference type="InterPro" id="IPR036412">
    <property type="entry name" value="HAD-like_sf"/>
</dbReference>
<name>A0A2H3L7D8_9CHLR</name>
<comment type="caution">
    <text evidence="1">The sequence shown here is derived from an EMBL/GenBank/DDBJ whole genome shotgun (WGS) entry which is preliminary data.</text>
</comment>
<dbReference type="RefSeq" id="WP_097653708.1">
    <property type="nucleotide sequence ID" value="NZ_LYXE01000109.1"/>
</dbReference>
<proteinExistence type="predicted"/>
<dbReference type="EMBL" id="LYXE01000109">
    <property type="protein sequence ID" value="PDV98206.1"/>
    <property type="molecule type" value="Genomic_DNA"/>
</dbReference>
<keyword evidence="2" id="KW-1185">Reference proteome</keyword>
<reference evidence="1 2" key="1">
    <citation type="submission" date="2016-05" db="EMBL/GenBank/DDBJ databases">
        <authorList>
            <person name="Lavstsen T."/>
            <person name="Jespersen J.S."/>
        </authorList>
    </citation>
    <scope>NUCLEOTIDE SEQUENCE [LARGE SCALE GENOMIC DNA]</scope>
    <source>
        <strain evidence="1 2">B7-9</strain>
    </source>
</reference>
<protein>
    <submittedName>
        <fullName evidence="1">Acid phosphatase</fullName>
    </submittedName>
</protein>
<organism evidence="1 2">
    <name type="scientific">Candidatus Chloroploca asiatica</name>
    <dbReference type="NCBI Taxonomy" id="1506545"/>
    <lineage>
        <taxon>Bacteria</taxon>
        <taxon>Bacillati</taxon>
        <taxon>Chloroflexota</taxon>
        <taxon>Chloroflexia</taxon>
        <taxon>Chloroflexales</taxon>
        <taxon>Chloroflexineae</taxon>
        <taxon>Oscillochloridaceae</taxon>
        <taxon>Candidatus Chloroploca</taxon>
    </lineage>
</organism>
<dbReference type="CDD" id="cd01427">
    <property type="entry name" value="HAD_like"/>
    <property type="match status" value="1"/>
</dbReference>
<dbReference type="OrthoDB" id="9799365at2"/>
<dbReference type="Proteomes" id="UP000220922">
    <property type="component" value="Unassembled WGS sequence"/>
</dbReference>
<dbReference type="SUPFAM" id="SSF56784">
    <property type="entry name" value="HAD-like"/>
    <property type="match status" value="1"/>
</dbReference>
<sequence length="314" mass="34837">MTDTTLPNWNDTPTRQAILAFVAAVTDETSSHYVPPAERVAVFDNDGTLWCEKPLYAQLDLLLRKFAAQAEHDPVLREQQPWQAAYHKDYAWLGGAITRYYQGDDTDVKLVVEAVLALADGRAVEEVEAEAAAFVAHEQHLTLGRTYAAVVYQPMLELLRFLERHSFTCYIVSGSGREFLRGIAEALYAIPRDRVIGSTVAYAYELRDGVGTIVQKAELDVIDDGPNKPIQIWGVVGRRPILAAGNSNGDLAMLQYASGSALPTLRLLVLHDDDEREFAYTAGAEHALDAARTQSWTVISMRDDWRQVFPDIGG</sequence>